<dbReference type="GO" id="GO:0006508">
    <property type="term" value="P:proteolysis"/>
    <property type="evidence" value="ECO:0007669"/>
    <property type="project" value="UniProtKB-KW"/>
</dbReference>
<evidence type="ECO:0000256" key="2">
    <source>
        <dbReference type="ARBA" id="ARBA00022801"/>
    </source>
</evidence>
<evidence type="ECO:0000259" key="9">
    <source>
        <dbReference type="PROSITE" id="PS50240"/>
    </source>
</evidence>
<organism evidence="10 11">
    <name type="scientific">Petromyzon marinus</name>
    <name type="common">Sea lamprey</name>
    <dbReference type="NCBI Taxonomy" id="7757"/>
    <lineage>
        <taxon>Eukaryota</taxon>
        <taxon>Metazoa</taxon>
        <taxon>Chordata</taxon>
        <taxon>Craniata</taxon>
        <taxon>Vertebrata</taxon>
        <taxon>Cyclostomata</taxon>
        <taxon>Hyperoartia</taxon>
        <taxon>Petromyzontiformes</taxon>
        <taxon>Petromyzontidae</taxon>
        <taxon>Petromyzon</taxon>
    </lineage>
</organism>
<name>A0AAJ7XF87_PETMA</name>
<keyword evidence="8" id="KW-1133">Transmembrane helix</keyword>
<evidence type="ECO:0000256" key="7">
    <source>
        <dbReference type="SAM" id="MobiDB-lite"/>
    </source>
</evidence>
<proteinExistence type="predicted"/>
<dbReference type="SUPFAM" id="SSF57424">
    <property type="entry name" value="LDL receptor-like module"/>
    <property type="match status" value="1"/>
</dbReference>
<protein>
    <submittedName>
        <fullName evidence="11">Transmembrane protease serine 3-like isoform X1</fullName>
    </submittedName>
</protein>
<evidence type="ECO:0000256" key="5">
    <source>
        <dbReference type="ARBA" id="ARBA00023180"/>
    </source>
</evidence>
<accession>A0AAJ7XF87</accession>
<dbReference type="Pfam" id="PF15494">
    <property type="entry name" value="SRCR_2"/>
    <property type="match status" value="1"/>
</dbReference>
<dbReference type="PROSITE" id="PS00134">
    <property type="entry name" value="TRYPSIN_HIS"/>
    <property type="match status" value="1"/>
</dbReference>
<dbReference type="CDD" id="cd00112">
    <property type="entry name" value="LDLa"/>
    <property type="match status" value="1"/>
</dbReference>
<keyword evidence="1 6" id="KW-0645">Protease</keyword>
<dbReference type="SUPFAM" id="SSF50494">
    <property type="entry name" value="Trypsin-like serine proteases"/>
    <property type="match status" value="1"/>
</dbReference>
<evidence type="ECO:0000313" key="11">
    <source>
        <dbReference type="RefSeq" id="XP_032832266.1"/>
    </source>
</evidence>
<dbReference type="PANTHER" id="PTHR24252">
    <property type="entry name" value="ACROSIN-RELATED"/>
    <property type="match status" value="1"/>
</dbReference>
<keyword evidence="5" id="KW-0325">Glycoprotein</keyword>
<dbReference type="InterPro" id="IPR036055">
    <property type="entry name" value="LDL_receptor-like_sf"/>
</dbReference>
<evidence type="ECO:0000313" key="10">
    <source>
        <dbReference type="Proteomes" id="UP001318040"/>
    </source>
</evidence>
<keyword evidence="3 6" id="KW-0720">Serine protease</keyword>
<sequence length="629" mass="68700">MPSEKPYHVNVGYLPDNDPTHGSADPRHGRGDRREPRRGEHRDPPRDDYRDPPRGDNRDTRRDDYRDPPRRNNREDRRDDYRDPPRRNDRQDDYRDPPRRNDRQDDYRDPPRKNNRDDRRDDYREPPRGDTRGGRRDNYREPPRDDYRDPPRADNWDARRGDISDPPPQYEAAPQSNVRAVPHASAPHTSAPRTSAPHTSAPHTSAPHVNVAVPAAYVHQPPPLNAAKKEQSNCCLTRRTLIIIAIVATVLIIAGVSAAVALILLKDPCQSDSVRCNGVRDCVNGTDEQGCARSSGDQAYLQVWNTAAGVFSMVCVENFTSAYAEQACVLMGYDSRGSVTWSSIAPSAGAVVAVSNGAADSANLQLVYAPSNCPGNVVSISCLACGSSIKSTSRIVGGQDAQLGSWPWQVSLQFNGQHTCGGTLLTPTWVLSAAHCFQGVMAVSDSWQANLGIIIQPGSKPYSISKIITNSQYVDNTNNDYDIALVKLSKPLSMSNTIGPACLPNYQTDFQVGMNCWITGWGATKVSGPASTTLQEVMVPILSTETCNAANSYNGQITSRMVCAGFMQGGQDACQGDSGGPLVCQTGTTWFVVGATSFGEGCALTNFPGVYSRVTAYLDWIHGTMQEGN</sequence>
<dbReference type="AlphaFoldDB" id="A0AAJ7XF87"/>
<dbReference type="FunFam" id="2.40.10.10:FF:000003">
    <property type="entry name" value="Transmembrane serine protease 3"/>
    <property type="match status" value="1"/>
</dbReference>
<keyword evidence="2 6" id="KW-0378">Hydrolase</keyword>
<dbReference type="InterPro" id="IPR043504">
    <property type="entry name" value="Peptidase_S1_PA_chymotrypsin"/>
</dbReference>
<evidence type="ECO:0000256" key="8">
    <source>
        <dbReference type="SAM" id="Phobius"/>
    </source>
</evidence>
<dbReference type="InterPro" id="IPR001190">
    <property type="entry name" value="SRCR"/>
</dbReference>
<dbReference type="InterPro" id="IPR033116">
    <property type="entry name" value="TRYPSIN_SER"/>
</dbReference>
<dbReference type="KEGG" id="pmrn:116955349"/>
<dbReference type="PROSITE" id="PS00135">
    <property type="entry name" value="TRYPSIN_SER"/>
    <property type="match status" value="1"/>
</dbReference>
<dbReference type="Gene3D" id="2.40.10.10">
    <property type="entry name" value="Trypsin-like serine proteases"/>
    <property type="match status" value="2"/>
</dbReference>
<gene>
    <name evidence="11" type="primary">LOC116955349</name>
</gene>
<dbReference type="SUPFAM" id="SSF56487">
    <property type="entry name" value="SRCR-like"/>
    <property type="match status" value="1"/>
</dbReference>
<dbReference type="InterPro" id="IPR018114">
    <property type="entry name" value="TRYPSIN_HIS"/>
</dbReference>
<dbReference type="PROSITE" id="PS50240">
    <property type="entry name" value="TRYPSIN_DOM"/>
    <property type="match status" value="1"/>
</dbReference>
<feature type="compositionally biased region" description="Basic and acidic residues" evidence="7">
    <location>
        <begin position="24"/>
        <end position="163"/>
    </location>
</feature>
<keyword evidence="8" id="KW-0472">Membrane</keyword>
<evidence type="ECO:0000256" key="3">
    <source>
        <dbReference type="ARBA" id="ARBA00022825"/>
    </source>
</evidence>
<keyword evidence="10" id="KW-1185">Reference proteome</keyword>
<dbReference type="SMART" id="SM00020">
    <property type="entry name" value="Tryp_SPc"/>
    <property type="match status" value="1"/>
</dbReference>
<dbReference type="InterPro" id="IPR009003">
    <property type="entry name" value="Peptidase_S1_PA"/>
</dbReference>
<feature type="compositionally biased region" description="Polar residues" evidence="7">
    <location>
        <begin position="187"/>
        <end position="203"/>
    </location>
</feature>
<dbReference type="InterPro" id="IPR001314">
    <property type="entry name" value="Peptidase_S1A"/>
</dbReference>
<dbReference type="InterPro" id="IPR002172">
    <property type="entry name" value="LDrepeatLR_classA_rpt"/>
</dbReference>
<feature type="region of interest" description="Disordered" evidence="7">
    <location>
        <begin position="1"/>
        <end position="206"/>
    </location>
</feature>
<dbReference type="GO" id="GO:0016020">
    <property type="term" value="C:membrane"/>
    <property type="evidence" value="ECO:0007669"/>
    <property type="project" value="InterPro"/>
</dbReference>
<reference evidence="11" key="1">
    <citation type="submission" date="2025-08" db="UniProtKB">
        <authorList>
            <consortium name="RefSeq"/>
        </authorList>
    </citation>
    <scope>IDENTIFICATION</scope>
    <source>
        <tissue evidence="11">Sperm</tissue>
    </source>
</reference>
<evidence type="ECO:0000256" key="6">
    <source>
        <dbReference type="RuleBase" id="RU363034"/>
    </source>
</evidence>
<evidence type="ECO:0000256" key="1">
    <source>
        <dbReference type="ARBA" id="ARBA00022670"/>
    </source>
</evidence>
<dbReference type="Pfam" id="PF00089">
    <property type="entry name" value="Trypsin"/>
    <property type="match status" value="1"/>
</dbReference>
<feature type="transmembrane region" description="Helical" evidence="8">
    <location>
        <begin position="241"/>
        <end position="265"/>
    </location>
</feature>
<keyword evidence="8" id="KW-0812">Transmembrane</keyword>
<dbReference type="InterPro" id="IPR001254">
    <property type="entry name" value="Trypsin_dom"/>
</dbReference>
<dbReference type="PANTHER" id="PTHR24252:SF27">
    <property type="entry name" value="TRANSMEMBRANE PROTEASE SERINE 3-LIKE"/>
    <property type="match status" value="1"/>
</dbReference>
<keyword evidence="4" id="KW-1015">Disulfide bond</keyword>
<dbReference type="CDD" id="cd00190">
    <property type="entry name" value="Tryp_SPc"/>
    <property type="match status" value="1"/>
</dbReference>
<evidence type="ECO:0000256" key="4">
    <source>
        <dbReference type="ARBA" id="ARBA00023157"/>
    </source>
</evidence>
<dbReference type="InterPro" id="IPR036772">
    <property type="entry name" value="SRCR-like_dom_sf"/>
</dbReference>
<feature type="domain" description="Peptidase S1" evidence="9">
    <location>
        <begin position="395"/>
        <end position="626"/>
    </location>
</feature>
<dbReference type="RefSeq" id="XP_032832266.1">
    <property type="nucleotide sequence ID" value="XM_032976375.1"/>
</dbReference>
<dbReference type="PRINTS" id="PR00722">
    <property type="entry name" value="CHYMOTRYPSIN"/>
</dbReference>
<dbReference type="GO" id="GO:0004252">
    <property type="term" value="F:serine-type endopeptidase activity"/>
    <property type="evidence" value="ECO:0007669"/>
    <property type="project" value="InterPro"/>
</dbReference>
<dbReference type="Proteomes" id="UP001318040">
    <property type="component" value="Chromosome 3"/>
</dbReference>